<reference evidence="2" key="1">
    <citation type="submission" date="2016-10" db="EMBL/GenBank/DDBJ databases">
        <authorList>
            <person name="Varghese N."/>
            <person name="Submissions S."/>
        </authorList>
    </citation>
    <scope>NUCLEOTIDE SEQUENCE [LARGE SCALE GENOMIC DNA]</scope>
    <source>
        <strain evidence="2">XBD2006</strain>
    </source>
</reference>
<sequence length="107" mass="12355">MRQKMSMDKRAAQFLPFQAVKGLDEALLAKEKIKVPKIELSDEMAEELNKKMHNIKKGSIITCIYFCKGEYLKMTGMVARFDEVARILRIVNTKIPFDDILDISFPE</sequence>
<evidence type="ECO:0000313" key="2">
    <source>
        <dbReference type="Proteomes" id="UP000183047"/>
    </source>
</evidence>
<dbReference type="RefSeq" id="WP_074461396.1">
    <property type="nucleotide sequence ID" value="NZ_FMUR01000004.1"/>
</dbReference>
<name>A0A1G5BB00_9FIRM</name>
<dbReference type="EMBL" id="FMUR01000004">
    <property type="protein sequence ID" value="SCX87334.1"/>
    <property type="molecule type" value="Genomic_DNA"/>
</dbReference>
<dbReference type="AlphaFoldDB" id="A0A1G5BB00"/>
<dbReference type="InterPro" id="IPR014962">
    <property type="entry name" value="YolD"/>
</dbReference>
<dbReference type="Proteomes" id="UP000183047">
    <property type="component" value="Unassembled WGS sequence"/>
</dbReference>
<proteinExistence type="predicted"/>
<evidence type="ECO:0000313" key="1">
    <source>
        <dbReference type="EMBL" id="SCX87334.1"/>
    </source>
</evidence>
<gene>
    <name evidence="1" type="ORF">SAMN02910451_00627</name>
</gene>
<dbReference type="STRING" id="185008.bhn_I1020"/>
<organism evidence="1 2">
    <name type="scientific">Butyrivibrio hungatei</name>
    <dbReference type="NCBI Taxonomy" id="185008"/>
    <lineage>
        <taxon>Bacteria</taxon>
        <taxon>Bacillati</taxon>
        <taxon>Bacillota</taxon>
        <taxon>Clostridia</taxon>
        <taxon>Lachnospirales</taxon>
        <taxon>Lachnospiraceae</taxon>
        <taxon>Butyrivibrio</taxon>
    </lineage>
</organism>
<keyword evidence="2" id="KW-1185">Reference proteome</keyword>
<protein>
    <submittedName>
        <fullName evidence="1">YolD-like protein</fullName>
    </submittedName>
</protein>
<dbReference type="Pfam" id="PF08863">
    <property type="entry name" value="YolD"/>
    <property type="match status" value="1"/>
</dbReference>
<accession>A0A1G5BB00</accession>